<dbReference type="PANTHER" id="PTHR45947">
    <property type="entry name" value="SULFOQUINOVOSYL TRANSFERASE SQD2"/>
    <property type="match status" value="1"/>
</dbReference>
<name>A0ABU2BUQ6_9ACTN</name>
<dbReference type="SUPFAM" id="SSF53756">
    <property type="entry name" value="UDP-Glycosyltransferase/glycogen phosphorylase"/>
    <property type="match status" value="1"/>
</dbReference>
<sequence>MTVVRIPNPIANEFFSVERRPGNDFISVGNLIPRKNQLTLIRAFARYVQNGGDGDLLLVGGEVDGEYGVQCRREASQCAERVHFLGALARREVAQLLGSARVSVSASRRETSSIALSESFAANCPVVCLDAGTARQQVLTDKFGIVLPLHSGVDDLAAALASCPASPTLAGSELRESVQDRRPRAVALQTVQVYERAVASCT</sequence>
<accession>A0ABU2BUQ6</accession>
<dbReference type="EMBL" id="JAVDYG010000001">
    <property type="protein sequence ID" value="MDR7361986.1"/>
    <property type="molecule type" value="Genomic_DNA"/>
</dbReference>
<protein>
    <submittedName>
        <fullName evidence="3">Glycosyltransferase involved in cell wall biosynthesis</fullName>
    </submittedName>
</protein>
<organism evidence="3 4">
    <name type="scientific">Nocardioides marmoribigeumensis</name>
    <dbReference type="NCBI Taxonomy" id="433649"/>
    <lineage>
        <taxon>Bacteria</taxon>
        <taxon>Bacillati</taxon>
        <taxon>Actinomycetota</taxon>
        <taxon>Actinomycetes</taxon>
        <taxon>Propionibacteriales</taxon>
        <taxon>Nocardioidaceae</taxon>
        <taxon>Nocardioides</taxon>
    </lineage>
</organism>
<evidence type="ECO:0000313" key="3">
    <source>
        <dbReference type="EMBL" id="MDR7361986.1"/>
    </source>
</evidence>
<keyword evidence="1" id="KW-0808">Transferase</keyword>
<comment type="caution">
    <text evidence="3">The sequence shown here is derived from an EMBL/GenBank/DDBJ whole genome shotgun (WGS) entry which is preliminary data.</text>
</comment>
<dbReference type="InterPro" id="IPR050194">
    <property type="entry name" value="Glycosyltransferase_grp1"/>
</dbReference>
<evidence type="ECO:0000313" key="4">
    <source>
        <dbReference type="Proteomes" id="UP001183648"/>
    </source>
</evidence>
<proteinExistence type="predicted"/>
<reference evidence="3 4" key="1">
    <citation type="submission" date="2023-07" db="EMBL/GenBank/DDBJ databases">
        <title>Sequencing the genomes of 1000 actinobacteria strains.</title>
        <authorList>
            <person name="Klenk H.-P."/>
        </authorList>
    </citation>
    <scope>NUCLEOTIDE SEQUENCE [LARGE SCALE GENOMIC DNA]</scope>
    <source>
        <strain evidence="3 4">DSM 19426</strain>
    </source>
</reference>
<dbReference type="InterPro" id="IPR001296">
    <property type="entry name" value="Glyco_trans_1"/>
</dbReference>
<dbReference type="Pfam" id="PF00534">
    <property type="entry name" value="Glycos_transf_1"/>
    <property type="match status" value="1"/>
</dbReference>
<keyword evidence="4" id="KW-1185">Reference proteome</keyword>
<dbReference type="Proteomes" id="UP001183648">
    <property type="component" value="Unassembled WGS sequence"/>
</dbReference>
<evidence type="ECO:0000259" key="2">
    <source>
        <dbReference type="Pfam" id="PF00534"/>
    </source>
</evidence>
<dbReference type="PANTHER" id="PTHR45947:SF3">
    <property type="entry name" value="SULFOQUINOVOSYL TRANSFERASE SQD2"/>
    <property type="match status" value="1"/>
</dbReference>
<dbReference type="Gene3D" id="3.40.50.2000">
    <property type="entry name" value="Glycogen Phosphorylase B"/>
    <property type="match status" value="2"/>
</dbReference>
<gene>
    <name evidence="3" type="ORF">J2S63_001539</name>
</gene>
<evidence type="ECO:0000256" key="1">
    <source>
        <dbReference type="ARBA" id="ARBA00022679"/>
    </source>
</evidence>
<feature type="domain" description="Glycosyl transferase family 1" evidence="2">
    <location>
        <begin position="20"/>
        <end position="163"/>
    </location>
</feature>
<dbReference type="CDD" id="cd03801">
    <property type="entry name" value="GT4_PimA-like"/>
    <property type="match status" value="1"/>
</dbReference>